<sequence length="414" mass="44049">MRLGMFDGPSQPYANLGPRDVCTPAHRELALEAARQGIVLLLNRGSSAPLSTSRHRTIAVIGPNSDATETMIGNHAGVPCGFTSPLEGIGRYASTIHQPGCSGVACSGNQLFGAAIAAAQQADATVLVMGLDQNMEKEGLDRSSLLLPGLQQQLVSSVARASRGPTVLVLMSGGPLDVSFVKNDPRISAIIWAGYPGQAGGAAIADVLFGRTNPGGKLPMTWYPEDYLNKAPMTTMAMRDDPANGYPGRTYRFYKGPVVFPFGHGLSYTTYTQTISQAPSELLVPLTTLNAMKNSTPSSSLIRVSHTNCDTLSLGIHIDVKNTGSFDGSHTVLMYIAPPMSEGAPTKQLIGFEKVHVPAGSQKRVKIDINVCNHLSVVDEYGVRRIPMGEHSLHIGDDVKHSISLQASLGEIKY</sequence>
<dbReference type="Gene3D" id="2.60.40.10">
    <property type="entry name" value="Immunoglobulins"/>
    <property type="match status" value="1"/>
</dbReference>
<evidence type="ECO:0000256" key="1">
    <source>
        <dbReference type="ARBA" id="ARBA00022801"/>
    </source>
</evidence>
<gene>
    <name evidence="4" type="ORF">RJ641_004339</name>
</gene>
<dbReference type="SUPFAM" id="SSF52279">
    <property type="entry name" value="Beta-D-glucan exohydrolase, C-terminal domain"/>
    <property type="match status" value="1"/>
</dbReference>
<dbReference type="Pfam" id="PF14310">
    <property type="entry name" value="Fn3-like"/>
    <property type="match status" value="1"/>
</dbReference>
<dbReference type="GO" id="GO:0031222">
    <property type="term" value="P:arabinan catabolic process"/>
    <property type="evidence" value="ECO:0007669"/>
    <property type="project" value="TreeGrafter"/>
</dbReference>
<evidence type="ECO:0000256" key="2">
    <source>
        <dbReference type="ARBA" id="ARBA00023295"/>
    </source>
</evidence>
<dbReference type="Proteomes" id="UP001370490">
    <property type="component" value="Unassembled WGS sequence"/>
</dbReference>
<evidence type="ECO:0000259" key="3">
    <source>
        <dbReference type="SMART" id="SM01217"/>
    </source>
</evidence>
<organism evidence="4 5">
    <name type="scientific">Dillenia turbinata</name>
    <dbReference type="NCBI Taxonomy" id="194707"/>
    <lineage>
        <taxon>Eukaryota</taxon>
        <taxon>Viridiplantae</taxon>
        <taxon>Streptophyta</taxon>
        <taxon>Embryophyta</taxon>
        <taxon>Tracheophyta</taxon>
        <taxon>Spermatophyta</taxon>
        <taxon>Magnoliopsida</taxon>
        <taxon>eudicotyledons</taxon>
        <taxon>Gunneridae</taxon>
        <taxon>Pentapetalae</taxon>
        <taxon>Dilleniales</taxon>
        <taxon>Dilleniaceae</taxon>
        <taxon>Dillenia</taxon>
    </lineage>
</organism>
<evidence type="ECO:0000313" key="5">
    <source>
        <dbReference type="Proteomes" id="UP001370490"/>
    </source>
</evidence>
<dbReference type="GO" id="GO:0046556">
    <property type="term" value="F:alpha-L-arabinofuranosidase activity"/>
    <property type="evidence" value="ECO:0007669"/>
    <property type="project" value="TreeGrafter"/>
</dbReference>
<dbReference type="FunFam" id="3.40.50.1700:FF:000001">
    <property type="entry name" value="probable beta-D-xylosidase 2"/>
    <property type="match status" value="1"/>
</dbReference>
<dbReference type="InterPro" id="IPR013783">
    <property type="entry name" value="Ig-like_fold"/>
</dbReference>
<keyword evidence="1" id="KW-0378">Hydrolase</keyword>
<accession>A0AAN8V9V0</accession>
<dbReference type="Gene3D" id="3.40.50.1700">
    <property type="entry name" value="Glycoside hydrolase family 3 C-terminal domain"/>
    <property type="match status" value="1"/>
</dbReference>
<reference evidence="4 5" key="1">
    <citation type="submission" date="2023-12" db="EMBL/GenBank/DDBJ databases">
        <title>A high-quality genome assembly for Dillenia turbinata (Dilleniales).</title>
        <authorList>
            <person name="Chanderbali A."/>
        </authorList>
    </citation>
    <scope>NUCLEOTIDE SEQUENCE [LARGE SCALE GENOMIC DNA]</scope>
    <source>
        <strain evidence="4">LSX21</strain>
        <tissue evidence="4">Leaf</tissue>
    </source>
</reference>
<proteinExistence type="predicted"/>
<dbReference type="PANTHER" id="PTHR42721">
    <property type="entry name" value="SUGAR HYDROLASE-RELATED"/>
    <property type="match status" value="1"/>
</dbReference>
<keyword evidence="2" id="KW-0326">Glycosidase</keyword>
<dbReference type="PANTHER" id="PTHR42721:SF8">
    <property type="entry name" value="BETA-D-XYLOSIDASE 1"/>
    <property type="match status" value="1"/>
</dbReference>
<feature type="domain" description="Fibronectin type III-like" evidence="3">
    <location>
        <begin position="330"/>
        <end position="399"/>
    </location>
</feature>
<comment type="caution">
    <text evidence="4">The sequence shown here is derived from an EMBL/GenBank/DDBJ whole genome shotgun (WGS) entry which is preliminary data.</text>
</comment>
<dbReference type="InterPro" id="IPR002772">
    <property type="entry name" value="Glyco_hydro_3_C"/>
</dbReference>
<dbReference type="AlphaFoldDB" id="A0AAN8V9V0"/>
<dbReference type="EMBL" id="JBAMMX010000012">
    <property type="protein sequence ID" value="KAK6930245.1"/>
    <property type="molecule type" value="Genomic_DNA"/>
</dbReference>
<dbReference type="InterPro" id="IPR036881">
    <property type="entry name" value="Glyco_hydro_3_C_sf"/>
</dbReference>
<protein>
    <submittedName>
        <fullName evidence="4">Fibronectin type III-like domain</fullName>
    </submittedName>
</protein>
<dbReference type="GO" id="GO:0045493">
    <property type="term" value="P:xylan catabolic process"/>
    <property type="evidence" value="ECO:0007669"/>
    <property type="project" value="InterPro"/>
</dbReference>
<name>A0AAN8V9V0_9MAGN</name>
<dbReference type="Pfam" id="PF01915">
    <property type="entry name" value="Glyco_hydro_3_C"/>
    <property type="match status" value="1"/>
</dbReference>
<dbReference type="InterPro" id="IPR026891">
    <property type="entry name" value="Fn3-like"/>
</dbReference>
<evidence type="ECO:0000313" key="4">
    <source>
        <dbReference type="EMBL" id="KAK6930245.1"/>
    </source>
</evidence>
<dbReference type="SMART" id="SM01217">
    <property type="entry name" value="Fn3_like"/>
    <property type="match status" value="1"/>
</dbReference>
<dbReference type="InterPro" id="IPR044993">
    <property type="entry name" value="BXL"/>
</dbReference>
<keyword evidence="5" id="KW-1185">Reference proteome</keyword>
<dbReference type="GO" id="GO:0009044">
    <property type="term" value="F:xylan 1,4-beta-xylosidase activity"/>
    <property type="evidence" value="ECO:0007669"/>
    <property type="project" value="InterPro"/>
</dbReference>
<dbReference type="GO" id="GO:0048046">
    <property type="term" value="C:apoplast"/>
    <property type="evidence" value="ECO:0007669"/>
    <property type="project" value="TreeGrafter"/>
</dbReference>